<feature type="region of interest" description="Disordered" evidence="1">
    <location>
        <begin position="160"/>
        <end position="180"/>
    </location>
</feature>
<dbReference type="VEuPathDB" id="FungiDB:JI435_031740"/>
<evidence type="ECO:0000256" key="1">
    <source>
        <dbReference type="SAM" id="MobiDB-lite"/>
    </source>
</evidence>
<dbReference type="EMBL" id="CP069027">
    <property type="protein sequence ID" value="QRC95491.1"/>
    <property type="molecule type" value="Genomic_DNA"/>
</dbReference>
<name>A0A7U2I0N0_PHANO</name>
<dbReference type="OMA" id="EIRAFRY"/>
<gene>
    <name evidence="2" type="ORF">JI435_031740</name>
</gene>
<evidence type="ECO:0000313" key="2">
    <source>
        <dbReference type="EMBL" id="QRC95491.1"/>
    </source>
</evidence>
<dbReference type="AlphaFoldDB" id="A0A7U2I0N0"/>
<dbReference type="Proteomes" id="UP000663193">
    <property type="component" value="Chromosome 5"/>
</dbReference>
<proteinExistence type="predicted"/>
<keyword evidence="3" id="KW-1185">Reference proteome</keyword>
<feature type="region of interest" description="Disordered" evidence="1">
    <location>
        <begin position="10"/>
        <end position="42"/>
    </location>
</feature>
<feature type="region of interest" description="Disordered" evidence="1">
    <location>
        <begin position="66"/>
        <end position="85"/>
    </location>
</feature>
<protein>
    <submittedName>
        <fullName evidence="2">Uncharacterized protein</fullName>
    </submittedName>
</protein>
<organism evidence="2 3">
    <name type="scientific">Phaeosphaeria nodorum (strain SN15 / ATCC MYA-4574 / FGSC 10173)</name>
    <name type="common">Glume blotch fungus</name>
    <name type="synonym">Parastagonospora nodorum</name>
    <dbReference type="NCBI Taxonomy" id="321614"/>
    <lineage>
        <taxon>Eukaryota</taxon>
        <taxon>Fungi</taxon>
        <taxon>Dikarya</taxon>
        <taxon>Ascomycota</taxon>
        <taxon>Pezizomycotina</taxon>
        <taxon>Dothideomycetes</taxon>
        <taxon>Pleosporomycetidae</taxon>
        <taxon>Pleosporales</taxon>
        <taxon>Pleosporineae</taxon>
        <taxon>Phaeosphaeriaceae</taxon>
        <taxon>Parastagonospora</taxon>
    </lineage>
</organism>
<accession>A0A7U2I0N0</accession>
<reference evidence="3" key="1">
    <citation type="journal article" date="2021" name="BMC Genomics">
        <title>Chromosome-level genome assembly and manually-curated proteome of model necrotroph Parastagonospora nodorum Sn15 reveals a genome-wide trove of candidate effector homologs, and redundancy of virulence-related functions within an accessory chromosome.</title>
        <authorList>
            <person name="Bertazzoni S."/>
            <person name="Jones D.A.B."/>
            <person name="Phan H.T."/>
            <person name="Tan K.-C."/>
            <person name="Hane J.K."/>
        </authorList>
    </citation>
    <scope>NUCLEOTIDE SEQUENCE [LARGE SCALE GENOMIC DNA]</scope>
    <source>
        <strain evidence="3">SN15 / ATCC MYA-4574 / FGSC 10173)</strain>
    </source>
</reference>
<sequence length="240" mass="27846">MTTFVPLRQRGSSFLHRHHSGNMLKASHRSESPKPALFEGTDAVPQNRKVAVQRVVEIHDALELRDQAEASTEAQRNDSARTSSDNISMDFDAVDLPHSEVRAFKYFLRKWDHNQRPDSEFDQAVQASESDFEEAAIKHFFRRIALWDESEEVLRATRKEMENRSRSNKKRSRDSVLGKLWMKERSNQEHNSYDELKETTTREGLAQLLWTLMHDQTTPLAPQFVSECTDAVKRKYGIKS</sequence>
<dbReference type="OrthoDB" id="3693896at2759"/>
<evidence type="ECO:0000313" key="3">
    <source>
        <dbReference type="Proteomes" id="UP000663193"/>
    </source>
</evidence>
<dbReference type="KEGG" id="pno:SNOG_03174"/>
<dbReference type="RefSeq" id="XP_001793754.1">
    <property type="nucleotide sequence ID" value="XM_001793702.1"/>
</dbReference>